<keyword evidence="5" id="KW-0325">Glycoprotein</keyword>
<evidence type="ECO:0000256" key="2">
    <source>
        <dbReference type="ARBA" id="ARBA00009122"/>
    </source>
</evidence>
<dbReference type="PANTHER" id="PTHR18820">
    <property type="entry name" value="LEG1"/>
    <property type="match status" value="1"/>
</dbReference>
<reference evidence="7" key="3">
    <citation type="submission" date="2025-09" db="UniProtKB">
        <authorList>
            <consortium name="Ensembl"/>
        </authorList>
    </citation>
    <scope>IDENTIFICATION</scope>
</reference>
<sequence>MAVLAPWVWVLVGCLSAAVAEDSGTTTPYPPLWEESPEQLSDYRFEDGKHIINPWVFTDRMGLYRILLTQTAVYFARYGPENEQNLLWGLPFQFGWQYKSGRLVDPTGGTDCGYETGDPMCVSVDSWWADVNYFLSVIPFLAAVDSGILGISADQITILPPPLDQSKFCYGVSGCQELVRETMDNWTAFFKYMQLPSSDFDGLLEHLWTAHTSSLEYPVDVFPDRYAYYSDQEAKFEENWAVAVNYLAAAYLPTTMNRTYRFQKGLPPRVLVDTDIAPFISNFTTLQNMVLVSLTALGDTDRLTGSASLTAWEFIMSSKAARELFLKAFEEFLGTST</sequence>
<dbReference type="PANTHER" id="PTHR18820:SF1">
    <property type="entry name" value="PROTEIN LEG1 HOMOLOG"/>
    <property type="match status" value="1"/>
</dbReference>
<dbReference type="Ensembl" id="ENSPEMT00000030750.2">
    <property type="protein sequence ID" value="ENSPEMP00000026355.1"/>
    <property type="gene ID" value="ENSPEMG00000022500.2"/>
</dbReference>
<protein>
    <submittedName>
        <fullName evidence="7">RIKEN cDNA 2310057J18 gene</fullName>
    </submittedName>
</protein>
<evidence type="ECO:0000256" key="4">
    <source>
        <dbReference type="ARBA" id="ARBA00022729"/>
    </source>
</evidence>
<gene>
    <name evidence="7" type="primary">C16H6orf58</name>
</gene>
<keyword evidence="8" id="KW-1185">Reference proteome</keyword>
<accession>A0A6I9M1R8</accession>
<keyword evidence="3" id="KW-0964">Secreted</keyword>
<evidence type="ECO:0000313" key="7">
    <source>
        <dbReference type="Ensembl" id="ENSPEMP00000026355.1"/>
    </source>
</evidence>
<dbReference type="RefSeq" id="XP_006991505.1">
    <property type="nucleotide sequence ID" value="XM_006991443.2"/>
</dbReference>
<evidence type="ECO:0000256" key="5">
    <source>
        <dbReference type="ARBA" id="ARBA00023180"/>
    </source>
</evidence>
<evidence type="ECO:0000313" key="8">
    <source>
        <dbReference type="Proteomes" id="UP000694547"/>
    </source>
</evidence>
<reference evidence="7" key="2">
    <citation type="submission" date="2025-08" db="UniProtKB">
        <authorList>
            <consortium name="Ensembl"/>
        </authorList>
    </citation>
    <scope>IDENTIFICATION</scope>
</reference>
<dbReference type="Proteomes" id="UP000694547">
    <property type="component" value="Chromosome 16"/>
</dbReference>
<reference evidence="7 8" key="1">
    <citation type="submission" date="2018-10" db="EMBL/GenBank/DDBJ databases">
        <title>Improved assembly of the deer mouse Peromyscus maniculatus genome.</title>
        <authorList>
            <person name="Lassance J.-M."/>
            <person name="Hoekstra H.E."/>
        </authorList>
    </citation>
    <scope>NUCLEOTIDE SEQUENCE [LARGE SCALE GENOMIC DNA]</scope>
</reference>
<comment type="similarity">
    <text evidence="2">Belongs to the LEG1 family.</text>
</comment>
<keyword evidence="4 6" id="KW-0732">Signal</keyword>
<dbReference type="OrthoDB" id="17046at2759"/>
<organism evidence="7 8">
    <name type="scientific">Peromyscus maniculatus bairdii</name>
    <name type="common">Prairie deer mouse</name>
    <dbReference type="NCBI Taxonomy" id="230844"/>
    <lineage>
        <taxon>Eukaryota</taxon>
        <taxon>Metazoa</taxon>
        <taxon>Chordata</taxon>
        <taxon>Craniata</taxon>
        <taxon>Vertebrata</taxon>
        <taxon>Euteleostomi</taxon>
        <taxon>Mammalia</taxon>
        <taxon>Eutheria</taxon>
        <taxon>Euarchontoglires</taxon>
        <taxon>Glires</taxon>
        <taxon>Rodentia</taxon>
        <taxon>Myomorpha</taxon>
        <taxon>Muroidea</taxon>
        <taxon>Cricetidae</taxon>
        <taxon>Neotominae</taxon>
        <taxon>Peromyscus</taxon>
    </lineage>
</organism>
<evidence type="ECO:0000256" key="1">
    <source>
        <dbReference type="ARBA" id="ARBA00004613"/>
    </source>
</evidence>
<dbReference type="GeneID" id="102918421"/>
<dbReference type="InterPro" id="IPR008499">
    <property type="entry name" value="Leg1"/>
</dbReference>
<name>A0A6I9M1R8_PERMB</name>
<dbReference type="GeneTree" id="ENSGT00390000004904"/>
<evidence type="ECO:0000256" key="6">
    <source>
        <dbReference type="SAM" id="SignalP"/>
    </source>
</evidence>
<dbReference type="AlphaFoldDB" id="A0A6I9M1R8"/>
<dbReference type="GO" id="GO:0005615">
    <property type="term" value="C:extracellular space"/>
    <property type="evidence" value="ECO:0007669"/>
    <property type="project" value="Ensembl"/>
</dbReference>
<dbReference type="Pfam" id="PF05612">
    <property type="entry name" value="Leg1"/>
    <property type="match status" value="1"/>
</dbReference>
<proteinExistence type="inferred from homology"/>
<comment type="subcellular location">
    <subcellularLocation>
        <location evidence="1">Secreted</location>
    </subcellularLocation>
</comment>
<feature type="signal peptide" evidence="6">
    <location>
        <begin position="1"/>
        <end position="20"/>
    </location>
</feature>
<feature type="chain" id="PRO_5044635684" evidence="6">
    <location>
        <begin position="21"/>
        <end position="337"/>
    </location>
</feature>
<evidence type="ECO:0000256" key="3">
    <source>
        <dbReference type="ARBA" id="ARBA00022525"/>
    </source>
</evidence>